<evidence type="ECO:0000313" key="1">
    <source>
        <dbReference type="EMBL" id="CAD8204318.1"/>
    </source>
</evidence>
<comment type="caution">
    <text evidence="1">The sequence shown here is derived from an EMBL/GenBank/DDBJ whole genome shotgun (WGS) entry which is preliminary data.</text>
</comment>
<proteinExistence type="predicted"/>
<sequence>MIQIQNYTNSLGSCFPYDSYKSLKWNSHAQYQELCNAQLMEINLYQSYKEIGIDIIIQIILFYNQYQASHYQNSCIQLKQYFKHMYKQCHINHKGIVRDVKGEILSIGLFIWDSITFTNIISTTYLECQSRLTYCTTNCKQCFLKVSCTSYFSEEICENAEGFDHRQNLCLG</sequence>
<dbReference type="AlphaFoldDB" id="A0A8S1XUY6"/>
<gene>
    <name evidence="1" type="ORF">PPENT_87.1.T1370001</name>
</gene>
<name>A0A8S1XUY6_9CILI</name>
<keyword evidence="2" id="KW-1185">Reference proteome</keyword>
<dbReference type="Proteomes" id="UP000689195">
    <property type="component" value="Unassembled WGS sequence"/>
</dbReference>
<reference evidence="1" key="1">
    <citation type="submission" date="2021-01" db="EMBL/GenBank/DDBJ databases">
        <authorList>
            <consortium name="Genoscope - CEA"/>
            <person name="William W."/>
        </authorList>
    </citation>
    <scope>NUCLEOTIDE SEQUENCE</scope>
</reference>
<organism evidence="1 2">
    <name type="scientific">Paramecium pentaurelia</name>
    <dbReference type="NCBI Taxonomy" id="43138"/>
    <lineage>
        <taxon>Eukaryota</taxon>
        <taxon>Sar</taxon>
        <taxon>Alveolata</taxon>
        <taxon>Ciliophora</taxon>
        <taxon>Intramacronucleata</taxon>
        <taxon>Oligohymenophorea</taxon>
        <taxon>Peniculida</taxon>
        <taxon>Parameciidae</taxon>
        <taxon>Paramecium</taxon>
    </lineage>
</organism>
<evidence type="ECO:0000313" key="2">
    <source>
        <dbReference type="Proteomes" id="UP000689195"/>
    </source>
</evidence>
<dbReference type="EMBL" id="CAJJDO010000137">
    <property type="protein sequence ID" value="CAD8204318.1"/>
    <property type="molecule type" value="Genomic_DNA"/>
</dbReference>
<accession>A0A8S1XUY6</accession>
<protein>
    <submittedName>
        <fullName evidence="1">Uncharacterized protein</fullName>
    </submittedName>
</protein>